<feature type="region of interest" description="Disordered" evidence="1">
    <location>
        <begin position="1"/>
        <end position="42"/>
    </location>
</feature>
<organism evidence="3 4">
    <name type="scientific">Azospirillum aestuarii</name>
    <dbReference type="NCBI Taxonomy" id="2802052"/>
    <lineage>
        <taxon>Bacteria</taxon>
        <taxon>Pseudomonadati</taxon>
        <taxon>Pseudomonadota</taxon>
        <taxon>Alphaproteobacteria</taxon>
        <taxon>Rhodospirillales</taxon>
        <taxon>Azospirillaceae</taxon>
        <taxon>Azospirillum</taxon>
    </lineage>
</organism>
<feature type="compositionally biased region" description="Polar residues" evidence="1">
    <location>
        <begin position="1"/>
        <end position="17"/>
    </location>
</feature>
<evidence type="ECO:0000313" key="3">
    <source>
        <dbReference type="EMBL" id="MBK4722743.1"/>
    </source>
</evidence>
<gene>
    <name evidence="3" type="ORF">JJL56_28200</name>
</gene>
<proteinExistence type="predicted"/>
<comment type="caution">
    <text evidence="3">The sequence shown here is derived from an EMBL/GenBank/DDBJ whole genome shotgun (WGS) entry which is preliminary data.</text>
</comment>
<keyword evidence="4" id="KW-1185">Reference proteome</keyword>
<dbReference type="InterPro" id="IPR025430">
    <property type="entry name" value="DUF4167"/>
</dbReference>
<dbReference type="Pfam" id="PF13763">
    <property type="entry name" value="DUF4167"/>
    <property type="match status" value="1"/>
</dbReference>
<dbReference type="Proteomes" id="UP000654452">
    <property type="component" value="Unassembled WGS sequence"/>
</dbReference>
<sequence length="81" mass="9016">MSPSSTRANRGSQQNFKTARPHGTAGQSVTRPAFRVNGSAQQKHAQWLTRAVEAERSGDAVEAELCRQHAEHWFRVSRGQD</sequence>
<name>A0ABS1I6Q4_9PROT</name>
<dbReference type="RefSeq" id="WP_200487126.1">
    <property type="nucleotide sequence ID" value="NZ_JAEPIV010000029.1"/>
</dbReference>
<protein>
    <submittedName>
        <fullName evidence="3">DUF4167 domain-containing protein</fullName>
    </submittedName>
</protein>
<dbReference type="EMBL" id="JAEPIV010000029">
    <property type="protein sequence ID" value="MBK4722743.1"/>
    <property type="molecule type" value="Genomic_DNA"/>
</dbReference>
<evidence type="ECO:0000259" key="2">
    <source>
        <dbReference type="Pfam" id="PF13763"/>
    </source>
</evidence>
<feature type="domain" description="DUF4167" evidence="2">
    <location>
        <begin position="8"/>
        <end position="78"/>
    </location>
</feature>
<evidence type="ECO:0000256" key="1">
    <source>
        <dbReference type="SAM" id="MobiDB-lite"/>
    </source>
</evidence>
<accession>A0ABS1I6Q4</accession>
<evidence type="ECO:0000313" key="4">
    <source>
        <dbReference type="Proteomes" id="UP000654452"/>
    </source>
</evidence>
<reference evidence="3 4" key="1">
    <citation type="submission" date="2021-01" db="EMBL/GenBank/DDBJ databases">
        <title>Azospirillum sp. YIM DDC1 draft genome.</title>
        <authorList>
            <person name="Wang Y.-X."/>
        </authorList>
    </citation>
    <scope>NUCLEOTIDE SEQUENCE [LARGE SCALE GENOMIC DNA]</scope>
    <source>
        <strain evidence="3 4">YIM DDC1</strain>
    </source>
</reference>